<name>A0ABV0S7B7_9TELE</name>
<sequence length="65" mass="7745">NRNRGGVQLELQWRIRRCQKDYMKKMLERIAQNNMRNVWRGLKNFSGCGQGVRGTADGDHHWQMN</sequence>
<accession>A0ABV0S7B7</accession>
<dbReference type="EMBL" id="JAHRIN010070469">
    <property type="protein sequence ID" value="MEQ2216399.1"/>
    <property type="molecule type" value="Genomic_DNA"/>
</dbReference>
<comment type="caution">
    <text evidence="1">The sequence shown here is derived from an EMBL/GenBank/DDBJ whole genome shotgun (WGS) entry which is preliminary data.</text>
</comment>
<evidence type="ECO:0000313" key="2">
    <source>
        <dbReference type="Proteomes" id="UP001434883"/>
    </source>
</evidence>
<proteinExistence type="predicted"/>
<keyword evidence="2" id="KW-1185">Reference proteome</keyword>
<evidence type="ECO:0000313" key="1">
    <source>
        <dbReference type="EMBL" id="MEQ2216399.1"/>
    </source>
</evidence>
<gene>
    <name evidence="1" type="ORF">XENOCAPTIV_015692</name>
</gene>
<reference evidence="1 2" key="1">
    <citation type="submission" date="2021-06" db="EMBL/GenBank/DDBJ databases">
        <authorList>
            <person name="Palmer J.M."/>
        </authorList>
    </citation>
    <scope>NUCLEOTIDE SEQUENCE [LARGE SCALE GENOMIC DNA]</scope>
    <source>
        <strain evidence="1 2">XC_2019</strain>
        <tissue evidence="1">Muscle</tissue>
    </source>
</reference>
<protein>
    <submittedName>
        <fullName evidence="1">Uncharacterized protein</fullName>
    </submittedName>
</protein>
<dbReference type="Proteomes" id="UP001434883">
    <property type="component" value="Unassembled WGS sequence"/>
</dbReference>
<organism evidence="1 2">
    <name type="scientific">Xenoophorus captivus</name>
    <dbReference type="NCBI Taxonomy" id="1517983"/>
    <lineage>
        <taxon>Eukaryota</taxon>
        <taxon>Metazoa</taxon>
        <taxon>Chordata</taxon>
        <taxon>Craniata</taxon>
        <taxon>Vertebrata</taxon>
        <taxon>Euteleostomi</taxon>
        <taxon>Actinopterygii</taxon>
        <taxon>Neopterygii</taxon>
        <taxon>Teleostei</taxon>
        <taxon>Neoteleostei</taxon>
        <taxon>Acanthomorphata</taxon>
        <taxon>Ovalentaria</taxon>
        <taxon>Atherinomorphae</taxon>
        <taxon>Cyprinodontiformes</taxon>
        <taxon>Goodeidae</taxon>
        <taxon>Xenoophorus</taxon>
    </lineage>
</organism>
<feature type="non-terminal residue" evidence="1">
    <location>
        <position position="1"/>
    </location>
</feature>